<accession>A0A0S2SPT0</accession>
<dbReference type="PATRIC" id="fig|652.5.peg.1220"/>
<dbReference type="KEGG" id="asr:WL1483_4312"/>
<evidence type="ECO:0008006" key="3">
    <source>
        <dbReference type="Google" id="ProtNLM"/>
    </source>
</evidence>
<dbReference type="AlphaFoldDB" id="A0A0S2SPT0"/>
<dbReference type="PANTHER" id="PTHR39166:SF1">
    <property type="entry name" value="BLL1166 PROTEIN"/>
    <property type="match status" value="1"/>
</dbReference>
<organism evidence="1 2">
    <name type="scientific">Aeromonas schubertii</name>
    <dbReference type="NCBI Taxonomy" id="652"/>
    <lineage>
        <taxon>Bacteria</taxon>
        <taxon>Pseudomonadati</taxon>
        <taxon>Pseudomonadota</taxon>
        <taxon>Gammaproteobacteria</taxon>
        <taxon>Aeromonadales</taxon>
        <taxon>Aeromonadaceae</taxon>
        <taxon>Aeromonas</taxon>
    </lineage>
</organism>
<dbReference type="PANTHER" id="PTHR39166">
    <property type="entry name" value="BLL1166 PROTEIN"/>
    <property type="match status" value="1"/>
</dbReference>
<sequence>MPSSDLFALTRQLLLASPLHLGCLRAARTLNLPDWYLGAGFVRNLIWDHLHGHPTPTPLNDVDLIYLDPSDPEGQREAEHQIRIQALWPAQCWEVRNQARMHRRQHLPPFESSLAALSHWVELPTCVGVRLAPDDSLTLVAPHGLSHNWSLVVAPNPLCRQDPAIFNGRVTEKGWLHLWPRLRVLWPAQ</sequence>
<dbReference type="Pfam" id="PF06042">
    <property type="entry name" value="NTP_transf_6"/>
    <property type="match status" value="1"/>
</dbReference>
<dbReference type="Proteomes" id="UP000058114">
    <property type="component" value="Chromosome"/>
</dbReference>
<reference evidence="1 2" key="2">
    <citation type="journal article" date="2016" name="Genome Announc.">
        <title>Complete Genome Sequence of the Highly Virulent Aeromonas schubertii Strain WL1483, Isolated from Diseased Snakehead Fish (Channa argus) in China.</title>
        <authorList>
            <person name="Liu L."/>
            <person name="Li N."/>
            <person name="Zhang D."/>
            <person name="Fu X."/>
            <person name="Shi C."/>
            <person name="Lin Q."/>
            <person name="Hao G."/>
        </authorList>
    </citation>
    <scope>NUCLEOTIDE SEQUENCE [LARGE SCALE GENOMIC DNA]</scope>
    <source>
        <strain evidence="1 2">WL1483</strain>
    </source>
</reference>
<protein>
    <recommendedName>
        <fullName evidence="3">Nitrate reductase</fullName>
    </recommendedName>
</protein>
<reference evidence="2" key="1">
    <citation type="submission" date="2015-10" db="EMBL/GenBank/DDBJ databases">
        <title>Complete Genome Sequence of Aeromonas schubertii strain WL1483.</title>
        <authorList>
            <person name="Liu L."/>
        </authorList>
    </citation>
    <scope>NUCLEOTIDE SEQUENCE [LARGE SCALE GENOMIC DNA]</scope>
    <source>
        <strain evidence="2">WL1483</strain>
    </source>
</reference>
<name>A0A0S2SPT0_9GAMM</name>
<dbReference type="EMBL" id="CP013067">
    <property type="protein sequence ID" value="ALP43731.1"/>
    <property type="molecule type" value="Genomic_DNA"/>
</dbReference>
<gene>
    <name evidence="1" type="ORF">WL1483_4312</name>
</gene>
<evidence type="ECO:0000313" key="2">
    <source>
        <dbReference type="Proteomes" id="UP000058114"/>
    </source>
</evidence>
<dbReference type="InterPro" id="IPR009267">
    <property type="entry name" value="NTP_transf_6"/>
</dbReference>
<evidence type="ECO:0000313" key="1">
    <source>
        <dbReference type="EMBL" id="ALP43731.1"/>
    </source>
</evidence>
<proteinExistence type="predicted"/>
<dbReference type="RefSeq" id="WP_060584762.1">
    <property type="nucleotide sequence ID" value="NZ_CP013067.1"/>
</dbReference>